<reference evidence="3 4" key="1">
    <citation type="submission" date="2021-03" db="EMBL/GenBank/DDBJ databases">
        <title>Sequencing the genomes of 1000 actinobacteria strains.</title>
        <authorList>
            <person name="Klenk H.-P."/>
        </authorList>
    </citation>
    <scope>NUCLEOTIDE SEQUENCE [LARGE SCALE GENOMIC DNA]</scope>
    <source>
        <strain evidence="3 4">DSM 44580</strain>
    </source>
</reference>
<dbReference type="NCBIfam" id="TIGR00685">
    <property type="entry name" value="T6PP"/>
    <property type="match status" value="1"/>
</dbReference>
<dbReference type="EMBL" id="JAGIOO010000001">
    <property type="protein sequence ID" value="MBP2472091.1"/>
    <property type="molecule type" value="Genomic_DNA"/>
</dbReference>
<dbReference type="PANTHER" id="PTHR31616">
    <property type="entry name" value="TREHALASE"/>
    <property type="match status" value="1"/>
</dbReference>
<dbReference type="Gene3D" id="1.50.10.10">
    <property type="match status" value="1"/>
</dbReference>
<name>A0ABS5A6B7_9PSEU</name>
<dbReference type="InterPro" id="IPR006379">
    <property type="entry name" value="HAD-SF_hydro_IIB"/>
</dbReference>
<dbReference type="NCBIfam" id="TIGR01484">
    <property type="entry name" value="HAD-SF-IIB"/>
    <property type="match status" value="1"/>
</dbReference>
<dbReference type="InterPro" id="IPR036412">
    <property type="entry name" value="HAD-like_sf"/>
</dbReference>
<dbReference type="InterPro" id="IPR045582">
    <property type="entry name" value="Trehalase-like_N"/>
</dbReference>
<dbReference type="SUPFAM" id="SSF56784">
    <property type="entry name" value="HAD-like"/>
    <property type="match status" value="1"/>
</dbReference>
<evidence type="ECO:0000259" key="2">
    <source>
        <dbReference type="Pfam" id="PF19291"/>
    </source>
</evidence>
<dbReference type="Pfam" id="PF19291">
    <property type="entry name" value="TREH_N"/>
    <property type="match status" value="1"/>
</dbReference>
<protein>
    <submittedName>
        <fullName evidence="3">Trehalose-phosphatase</fullName>
    </submittedName>
</protein>
<dbReference type="Pfam" id="PF00723">
    <property type="entry name" value="Glyco_hydro_15"/>
    <property type="match status" value="1"/>
</dbReference>
<comment type="caution">
    <text evidence="3">The sequence shown here is derived from an EMBL/GenBank/DDBJ whole genome shotgun (WGS) entry which is preliminary data.</text>
</comment>
<dbReference type="Proteomes" id="UP001519363">
    <property type="component" value="Unassembled WGS sequence"/>
</dbReference>
<sequence length="865" mass="94245">MSQPSAAEFPAAETRLSVVRERGAVALPAELRRALVELARTPRLLVACDYDGTLAPIVADPDNARPLPESVNALRSLAALPATTVSVISGRALRDLATLSRLPSEVHLVGSHGSEFDVGFVHELDKLTKDRLSRLGRALETLVADGPGMHLEFKPASVAVHSRRAEPEVAARVFEAVRSGPCDWDGVQVTEGKEVIELSVVRTDKGEALDVLRHQVAASATLFAGDDVTDEKAFQRLAGPDLGVKVGEGPTAAAHRLDDSTEVAVMLAFLLEERRNWLYGEQAVPIERLTMLANERSVALVTPDARLTWLCHPEPDSAAIFADLLGGPSAGHFSIKPERNGLPLGQRYVPGTMTVETRWSKLLVTDYFDHYAPAQRTDLVRVISGNTTAVITFAPRPEFGQVPVSLVAEPDGLRVLGTTDPIVLRSPGVRWEITSDGMHDTAQAVVTVTLDAPIALELRCGTADLSADPAPEPERRARADAYWTEWLAGLDLPNTERELVARSALTLRGLQHGETGAFLAAATSSLPEEIGGVRNWDYRYCWVRDAALSAQALVSVGSIAEAEAYLGWLHTVLGTLTSPERLHPLYTLHGTTLGPEAVLDTLPGYAGSRPVRVGNLANQQVQLDVFGPVVDLVKKLTDARGKLTDEDWRMVGAMAEAVTRRWHEPDHGIWEERAAPRHRVYSKVMCWVTLDRAIALGEAYGREVDPGWATLRETIREDVLTNGWNEEVQSFTTAYDGTDLDAATLHIGLSGLIDPTDERFQATVTATEAELRSGVTVYRYHRDDGLPGTEGGWHLCAAWMIESYLLTGRRTEAEELFQQMVDCAGPTGLLPEEYDPVAERSLGNHPQAYSHLGLIRCAQLLDQIP</sequence>
<dbReference type="Gene3D" id="3.40.50.1000">
    <property type="entry name" value="HAD superfamily/HAD-like"/>
    <property type="match status" value="1"/>
</dbReference>
<dbReference type="InterPro" id="IPR012341">
    <property type="entry name" value="6hp_glycosidase-like_sf"/>
</dbReference>
<gene>
    <name evidence="3" type="ORF">JOF53_000963</name>
</gene>
<evidence type="ECO:0000313" key="3">
    <source>
        <dbReference type="EMBL" id="MBP2472091.1"/>
    </source>
</evidence>
<evidence type="ECO:0000259" key="1">
    <source>
        <dbReference type="Pfam" id="PF00723"/>
    </source>
</evidence>
<feature type="domain" description="GH15-like" evidence="1">
    <location>
        <begin position="496"/>
        <end position="858"/>
    </location>
</feature>
<dbReference type="InterPro" id="IPR011613">
    <property type="entry name" value="GH15-like"/>
</dbReference>
<dbReference type="PANTHER" id="PTHR31616:SF0">
    <property type="entry name" value="GLUCAN 1,4-ALPHA-GLUCOSIDASE"/>
    <property type="match status" value="1"/>
</dbReference>
<dbReference type="CDD" id="cd01627">
    <property type="entry name" value="HAD_TPP"/>
    <property type="match status" value="1"/>
</dbReference>
<dbReference type="Pfam" id="PF02358">
    <property type="entry name" value="Trehalose_PPase"/>
    <property type="match status" value="1"/>
</dbReference>
<organism evidence="3 4">
    <name type="scientific">Crossiella equi</name>
    <dbReference type="NCBI Taxonomy" id="130796"/>
    <lineage>
        <taxon>Bacteria</taxon>
        <taxon>Bacillati</taxon>
        <taxon>Actinomycetota</taxon>
        <taxon>Actinomycetes</taxon>
        <taxon>Pseudonocardiales</taxon>
        <taxon>Pseudonocardiaceae</taxon>
        <taxon>Crossiella</taxon>
    </lineage>
</organism>
<dbReference type="Gene3D" id="3.30.70.1020">
    <property type="entry name" value="Trehalose-6-phosphate phosphatase related protein, domain 2"/>
    <property type="match status" value="1"/>
</dbReference>
<dbReference type="InterPro" id="IPR003337">
    <property type="entry name" value="Trehalose_PPase"/>
</dbReference>
<dbReference type="InterPro" id="IPR008928">
    <property type="entry name" value="6-hairpin_glycosidase_sf"/>
</dbReference>
<proteinExistence type="predicted"/>
<feature type="domain" description="Trehalase-like N-terminal" evidence="2">
    <location>
        <begin position="272"/>
        <end position="483"/>
    </location>
</feature>
<dbReference type="InterPro" id="IPR023214">
    <property type="entry name" value="HAD_sf"/>
</dbReference>
<evidence type="ECO:0000313" key="4">
    <source>
        <dbReference type="Proteomes" id="UP001519363"/>
    </source>
</evidence>
<accession>A0ABS5A6B7</accession>
<dbReference type="SUPFAM" id="SSF48208">
    <property type="entry name" value="Six-hairpin glycosidases"/>
    <property type="match status" value="1"/>
</dbReference>
<keyword evidence="4" id="KW-1185">Reference proteome</keyword>